<keyword evidence="5" id="KW-0472">Membrane</keyword>
<feature type="region of interest" description="Disordered" evidence="4">
    <location>
        <begin position="1160"/>
        <end position="1179"/>
    </location>
</feature>
<dbReference type="SUPFAM" id="SSF47576">
    <property type="entry name" value="Calponin-homology domain, CH-domain"/>
    <property type="match status" value="1"/>
</dbReference>
<comment type="similarity">
    <text evidence="1">Belongs to the filamin family.</text>
</comment>
<dbReference type="InterPro" id="IPR036872">
    <property type="entry name" value="CH_dom_sf"/>
</dbReference>
<dbReference type="EMBL" id="BMAW01060662">
    <property type="protein sequence ID" value="GFT27313.1"/>
    <property type="molecule type" value="Genomic_DNA"/>
</dbReference>
<name>A0A8X6TMR1_NEPPI</name>
<dbReference type="PROSITE" id="PS50194">
    <property type="entry name" value="FILAMIN_REPEAT"/>
    <property type="match status" value="2"/>
</dbReference>
<dbReference type="SUPFAM" id="SSF81296">
    <property type="entry name" value="E set domains"/>
    <property type="match status" value="2"/>
</dbReference>
<dbReference type="CDD" id="cd00014">
    <property type="entry name" value="CH_SF"/>
    <property type="match status" value="1"/>
</dbReference>
<evidence type="ECO:0000313" key="8">
    <source>
        <dbReference type="Proteomes" id="UP000887013"/>
    </source>
</evidence>
<evidence type="ECO:0000256" key="1">
    <source>
        <dbReference type="ARBA" id="ARBA00009238"/>
    </source>
</evidence>
<dbReference type="PANTHER" id="PTHR38537:SF8">
    <property type="entry name" value="FILAMIN-A"/>
    <property type="match status" value="1"/>
</dbReference>
<dbReference type="SMART" id="SM00557">
    <property type="entry name" value="IG_FLMN"/>
    <property type="match status" value="1"/>
</dbReference>
<dbReference type="InterPro" id="IPR001298">
    <property type="entry name" value="Filamin/ABP280_rpt"/>
</dbReference>
<dbReference type="GO" id="GO:0030036">
    <property type="term" value="P:actin cytoskeleton organization"/>
    <property type="evidence" value="ECO:0007669"/>
    <property type="project" value="InterPro"/>
</dbReference>
<dbReference type="OrthoDB" id="6425547at2759"/>
<feature type="compositionally biased region" description="Basic and acidic residues" evidence="4">
    <location>
        <begin position="257"/>
        <end position="273"/>
    </location>
</feature>
<keyword evidence="5" id="KW-0812">Transmembrane</keyword>
<evidence type="ECO:0000256" key="2">
    <source>
        <dbReference type="ARBA" id="ARBA00022737"/>
    </source>
</evidence>
<evidence type="ECO:0000256" key="3">
    <source>
        <dbReference type="PROSITE-ProRule" id="PRU00087"/>
    </source>
</evidence>
<evidence type="ECO:0000256" key="5">
    <source>
        <dbReference type="SAM" id="Phobius"/>
    </source>
</evidence>
<dbReference type="Pfam" id="PF00630">
    <property type="entry name" value="Filamin"/>
    <property type="match status" value="2"/>
</dbReference>
<dbReference type="InterPro" id="IPR001715">
    <property type="entry name" value="CH_dom"/>
</dbReference>
<dbReference type="GO" id="GO:0051015">
    <property type="term" value="F:actin filament binding"/>
    <property type="evidence" value="ECO:0007669"/>
    <property type="project" value="InterPro"/>
</dbReference>
<feature type="repeat" description="Filamin" evidence="3">
    <location>
        <begin position="1278"/>
        <end position="1368"/>
    </location>
</feature>
<feature type="compositionally biased region" description="Basic and acidic residues" evidence="4">
    <location>
        <begin position="639"/>
        <end position="655"/>
    </location>
</feature>
<feature type="region of interest" description="Disordered" evidence="4">
    <location>
        <begin position="1102"/>
        <end position="1141"/>
    </location>
</feature>
<comment type="caution">
    <text evidence="7">The sequence shown here is derived from an EMBL/GenBank/DDBJ whole genome shotgun (WGS) entry which is preliminary data.</text>
</comment>
<proteinExistence type="inferred from homology"/>
<dbReference type="Gene3D" id="1.10.418.10">
    <property type="entry name" value="Calponin-like domain"/>
    <property type="match status" value="1"/>
</dbReference>
<dbReference type="Pfam" id="PF00307">
    <property type="entry name" value="CH"/>
    <property type="match status" value="1"/>
</dbReference>
<feature type="transmembrane region" description="Helical" evidence="5">
    <location>
        <begin position="26"/>
        <end position="48"/>
    </location>
</feature>
<dbReference type="PROSITE" id="PS50021">
    <property type="entry name" value="CH"/>
    <property type="match status" value="1"/>
</dbReference>
<dbReference type="InterPro" id="IPR017868">
    <property type="entry name" value="Filamin/ABP280_repeat-like"/>
</dbReference>
<gene>
    <name evidence="7" type="primary">AVEN_218647_1</name>
    <name evidence="7" type="ORF">NPIL_311981</name>
</gene>
<dbReference type="PANTHER" id="PTHR38537">
    <property type="entry name" value="JITTERBUG, ISOFORM N"/>
    <property type="match status" value="1"/>
</dbReference>
<feature type="repeat" description="Filamin" evidence="3">
    <location>
        <begin position="185"/>
        <end position="334"/>
    </location>
</feature>
<feature type="region of interest" description="Disordered" evidence="4">
    <location>
        <begin position="631"/>
        <end position="655"/>
    </location>
</feature>
<keyword evidence="5" id="KW-1133">Transmembrane helix</keyword>
<feature type="region of interest" description="Disordered" evidence="4">
    <location>
        <begin position="735"/>
        <end position="758"/>
    </location>
</feature>
<feature type="domain" description="Calponin-homology (CH)" evidence="6">
    <location>
        <begin position="61"/>
        <end position="164"/>
    </location>
</feature>
<dbReference type="Gene3D" id="2.60.40.10">
    <property type="entry name" value="Immunoglobulins"/>
    <property type="match status" value="2"/>
</dbReference>
<accession>A0A8X6TMR1</accession>
<dbReference type="InterPro" id="IPR014756">
    <property type="entry name" value="Ig_E-set"/>
</dbReference>
<feature type="region of interest" description="Disordered" evidence="4">
    <location>
        <begin position="257"/>
        <end position="279"/>
    </location>
</feature>
<dbReference type="InterPro" id="IPR013783">
    <property type="entry name" value="Ig-like_fold"/>
</dbReference>
<evidence type="ECO:0000256" key="4">
    <source>
        <dbReference type="SAM" id="MobiDB-lite"/>
    </source>
</evidence>
<protein>
    <submittedName>
        <fullName evidence="7">Calponin-homology domain-containing protein</fullName>
    </submittedName>
</protein>
<feature type="compositionally biased region" description="Polar residues" evidence="4">
    <location>
        <begin position="1121"/>
        <end position="1130"/>
    </location>
</feature>
<organism evidence="7 8">
    <name type="scientific">Nephila pilipes</name>
    <name type="common">Giant wood spider</name>
    <name type="synonym">Nephila maculata</name>
    <dbReference type="NCBI Taxonomy" id="299642"/>
    <lineage>
        <taxon>Eukaryota</taxon>
        <taxon>Metazoa</taxon>
        <taxon>Ecdysozoa</taxon>
        <taxon>Arthropoda</taxon>
        <taxon>Chelicerata</taxon>
        <taxon>Arachnida</taxon>
        <taxon>Araneae</taxon>
        <taxon>Araneomorphae</taxon>
        <taxon>Entelegynae</taxon>
        <taxon>Araneoidea</taxon>
        <taxon>Nephilidae</taxon>
        <taxon>Nephila</taxon>
    </lineage>
</organism>
<dbReference type="SMART" id="SM00033">
    <property type="entry name" value="CH"/>
    <property type="match status" value="1"/>
</dbReference>
<dbReference type="InterPro" id="IPR044801">
    <property type="entry name" value="Filamin"/>
</dbReference>
<keyword evidence="8" id="KW-1185">Reference proteome</keyword>
<feature type="compositionally biased region" description="Basic and acidic residues" evidence="4">
    <location>
        <begin position="1102"/>
        <end position="1120"/>
    </location>
</feature>
<sequence length="1370" mass="156476">MASIKKPGFKIETKPIIERKRRKSDLVVMWQSFWDISLFVIMEIWMTLTGILEAFKTFFVTNDVQEIRDWLQKYLTRVPNDFSESWRDGVLLCKLLNKLQPGCYPDANNLDTDFGLRNLSYAFHILEARFDITPKVAVEEVVTCSKGSDIKLIELLVQLKDKTQESEKDTKVKAEPKETEEDKFNVSTDTKYCIAKGTGLMVGFVGRPASFVVFYSSLSDLNIVVEVKGPSGSGCSERITKRSPKKKNTIKPWKPCSPHDKFVRSSSNGEDKTLLASGSQEKNIDSERYYIPLEYEINSNQINFTYVPVAQGDYRISILSHGKHVSDSPYLVIIEPTIRMPKNGSATPAKSALKFPSTRQISEDEQSIKASVKFQEPSERKERLGKILKRQVLRYIVKIDGKDIVVDTDSIDNLAPSLLKMDYELQKRPLTRRNSWGFVGDAERKVSVIRQFCIDLEELEQQSARMQRSQSLSFSSNSKTPVRKSSSYECEDIPYQMKLETVTEGMVSNFNTPTLSYTEYDDVFAYLDNKFDFPSEIKHEDLSKTCENIDLNSTQSLRDKLSKNNTNTRDLDQSYKTEQVEISHNSEGAEIENVPLSFEMPVDHLTCASAHSFRLNALKTKDFGYIGGNEAPATTPKTGGEKQVIESSPQRDNRFSRNKKETEFDFKIVRGKISEFADSVNSENNYIEEKPFTKTDVRTLNNQHLKKNPIFSTGDDKTEIREGNKSERMINSQILPNSGSKEENKNEEINNTPEGSQSTCLDVINTESFLDKNIDDKEKEQLTSKRPFYLNEQNKTLVYSNTKMNRISETKYQSMHRKNPSQYAFSFDEIHKKLSKDSKAFNGGEFQSPESKDLFSIPNEEIKKSGENLTSAQLIKFSSNSNDERKDLEKCSIKNDHHKNKHGSRMDISTSNTCFSVEGKLKLTNYLLNLNNKAKLNRNEPVINALHVTSNPRKEYQTLSMNLQNNFNDYHSLKNFKLNKKNSESIMSSSSANLELKFLNQINENFNDNNNTNGCFSRRVKIETGNPITFGQFNFKHFNPPILTNKESAVKRQIRLWENSTEKRDEKSQLKYENKLHVLPELVNIKDKLKFWENAYNPSSEKGCKKINSDDMNKSERKSSDATNSTSSGIASKDKHSIETENTVSIEKNIEEKIMLNAHQPRTQKRSFSDPGVIEPSNKDINGELEYENEVVNPASSKDEMSSSYDGNFVELSADDEESSVEHFCSTEDEYIDDEISENISTYWGDLSLVKEMKFCDTSEYEEFLQLINSECFNEQCAAECKFFGIATYFGHVAVKNRFWVLTKGAGRGNLSASVQGFGQHDVVFVSVEYMQKDIYEITYQVLAPGLYLISVRWMDTPISGSPFLCKVTF</sequence>
<keyword evidence="2" id="KW-0677">Repeat</keyword>
<evidence type="ECO:0000313" key="7">
    <source>
        <dbReference type="EMBL" id="GFT27313.1"/>
    </source>
</evidence>
<dbReference type="Proteomes" id="UP000887013">
    <property type="component" value="Unassembled WGS sequence"/>
</dbReference>
<reference evidence="7" key="1">
    <citation type="submission" date="2020-08" db="EMBL/GenBank/DDBJ databases">
        <title>Multicomponent nature underlies the extraordinary mechanical properties of spider dragline silk.</title>
        <authorList>
            <person name="Kono N."/>
            <person name="Nakamura H."/>
            <person name="Mori M."/>
            <person name="Yoshida Y."/>
            <person name="Ohtoshi R."/>
            <person name="Malay A.D."/>
            <person name="Moran D.A.P."/>
            <person name="Tomita M."/>
            <person name="Numata K."/>
            <person name="Arakawa K."/>
        </authorList>
    </citation>
    <scope>NUCLEOTIDE SEQUENCE</scope>
</reference>
<evidence type="ECO:0000259" key="6">
    <source>
        <dbReference type="PROSITE" id="PS50021"/>
    </source>
</evidence>